<feature type="compositionally biased region" description="Gly residues" evidence="3">
    <location>
        <begin position="144"/>
        <end position="159"/>
    </location>
</feature>
<feature type="compositionally biased region" description="Basic and acidic residues" evidence="3">
    <location>
        <begin position="326"/>
        <end position="348"/>
    </location>
</feature>
<feature type="domain" description="Hyaluronan/mRNA-binding protein" evidence="4">
    <location>
        <begin position="167"/>
        <end position="253"/>
    </location>
</feature>
<dbReference type="RefSeq" id="XP_024368678.1">
    <property type="nucleotide sequence ID" value="XM_024512910.2"/>
</dbReference>
<feature type="compositionally biased region" description="Basic and acidic residues" evidence="3">
    <location>
        <begin position="126"/>
        <end position="143"/>
    </location>
</feature>
<dbReference type="GO" id="GO:0005634">
    <property type="term" value="C:nucleus"/>
    <property type="evidence" value="ECO:0000318"/>
    <property type="project" value="GO_Central"/>
</dbReference>
<dbReference type="Gramene" id="Pp3c2_30530V3.1">
    <property type="protein sequence ID" value="Pp3c2_30530V3.1"/>
    <property type="gene ID" value="Pp3c2_30530"/>
</dbReference>
<gene>
    <name evidence="6" type="primary">LOC112278957</name>
    <name evidence="5" type="ORF">PHYPA_003437</name>
</gene>
<dbReference type="Pfam" id="PF09598">
    <property type="entry name" value="Stm1_N"/>
    <property type="match status" value="1"/>
</dbReference>
<feature type="compositionally biased region" description="Basic and acidic residues" evidence="3">
    <location>
        <begin position="186"/>
        <end position="222"/>
    </location>
</feature>
<keyword evidence="7" id="KW-1185">Reference proteome</keyword>
<dbReference type="Gramene" id="Pp3c2_30530V3.3">
    <property type="protein sequence ID" value="Pp3c2_30530V3.3"/>
    <property type="gene ID" value="Pp3c2_30530"/>
</dbReference>
<dbReference type="GO" id="GO:0003723">
    <property type="term" value="F:RNA binding"/>
    <property type="evidence" value="ECO:0000318"/>
    <property type="project" value="GO_Central"/>
</dbReference>
<dbReference type="EnsemblPlants" id="Pp3c2_30530V3.2">
    <property type="protein sequence ID" value="Pp3c2_30530V3.2"/>
    <property type="gene ID" value="Pp3c2_30530"/>
</dbReference>
<evidence type="ECO:0000313" key="5">
    <source>
        <dbReference type="EMBL" id="PNR60644.1"/>
    </source>
</evidence>
<feature type="compositionally biased region" description="Polar residues" evidence="3">
    <location>
        <begin position="376"/>
        <end position="385"/>
    </location>
</feature>
<feature type="region of interest" description="Disordered" evidence="3">
    <location>
        <begin position="279"/>
        <end position="385"/>
    </location>
</feature>
<feature type="compositionally biased region" description="Gly residues" evidence="3">
    <location>
        <begin position="72"/>
        <end position="91"/>
    </location>
</feature>
<feature type="region of interest" description="Disordered" evidence="3">
    <location>
        <begin position="32"/>
        <end position="227"/>
    </location>
</feature>
<feature type="compositionally biased region" description="Basic and acidic residues" evidence="3">
    <location>
        <begin position="160"/>
        <end position="175"/>
    </location>
</feature>
<reference evidence="5 7" key="1">
    <citation type="journal article" date="2008" name="Science">
        <title>The Physcomitrella genome reveals evolutionary insights into the conquest of land by plants.</title>
        <authorList>
            <person name="Rensing S."/>
            <person name="Lang D."/>
            <person name="Zimmer A."/>
            <person name="Terry A."/>
            <person name="Salamov A."/>
            <person name="Shapiro H."/>
            <person name="Nishiyama T."/>
            <person name="Perroud P.-F."/>
            <person name="Lindquist E."/>
            <person name="Kamisugi Y."/>
            <person name="Tanahashi T."/>
            <person name="Sakakibara K."/>
            <person name="Fujita T."/>
            <person name="Oishi K."/>
            <person name="Shin-I T."/>
            <person name="Kuroki Y."/>
            <person name="Toyoda A."/>
            <person name="Suzuki Y."/>
            <person name="Hashimoto A."/>
            <person name="Yamaguchi K."/>
            <person name="Sugano A."/>
            <person name="Kohara Y."/>
            <person name="Fujiyama A."/>
            <person name="Anterola A."/>
            <person name="Aoki S."/>
            <person name="Ashton N."/>
            <person name="Barbazuk W.B."/>
            <person name="Barker E."/>
            <person name="Bennetzen J."/>
            <person name="Bezanilla M."/>
            <person name="Blankenship R."/>
            <person name="Cho S.H."/>
            <person name="Dutcher S."/>
            <person name="Estelle M."/>
            <person name="Fawcett J.A."/>
            <person name="Gundlach H."/>
            <person name="Hanada K."/>
            <person name="Heyl A."/>
            <person name="Hicks K.A."/>
            <person name="Hugh J."/>
            <person name="Lohr M."/>
            <person name="Mayer K."/>
            <person name="Melkozernov A."/>
            <person name="Murata T."/>
            <person name="Nelson D."/>
            <person name="Pils B."/>
            <person name="Prigge M."/>
            <person name="Reiss B."/>
            <person name="Renner T."/>
            <person name="Rombauts S."/>
            <person name="Rushton P."/>
            <person name="Sanderfoot A."/>
            <person name="Schween G."/>
            <person name="Shiu S.-H."/>
            <person name="Stueber K."/>
            <person name="Theodoulou F.L."/>
            <person name="Tu H."/>
            <person name="Van de Peer Y."/>
            <person name="Verrier P.J."/>
            <person name="Waters E."/>
            <person name="Wood A."/>
            <person name="Yang L."/>
            <person name="Cove D."/>
            <person name="Cuming A."/>
            <person name="Hasebe M."/>
            <person name="Lucas S."/>
            <person name="Mishler D.B."/>
            <person name="Reski R."/>
            <person name="Grigoriev I."/>
            <person name="Quatrano R.S."/>
            <person name="Boore J.L."/>
        </authorList>
    </citation>
    <scope>NUCLEOTIDE SEQUENCE [LARGE SCALE GENOMIC DNA]</scope>
    <source>
        <strain evidence="6 7">cv. Gransden 2004</strain>
    </source>
</reference>
<evidence type="ECO:0000313" key="7">
    <source>
        <dbReference type="Proteomes" id="UP000006727"/>
    </source>
</evidence>
<dbReference type="Proteomes" id="UP000006727">
    <property type="component" value="Chromosome 2"/>
</dbReference>
<organism evidence="5">
    <name type="scientific">Physcomitrium patens</name>
    <name type="common">Spreading-leaved earth moss</name>
    <name type="synonym">Physcomitrella patens</name>
    <dbReference type="NCBI Taxonomy" id="3218"/>
    <lineage>
        <taxon>Eukaryota</taxon>
        <taxon>Viridiplantae</taxon>
        <taxon>Streptophyta</taxon>
        <taxon>Embryophyta</taxon>
        <taxon>Bryophyta</taxon>
        <taxon>Bryophytina</taxon>
        <taxon>Bryopsida</taxon>
        <taxon>Funariidae</taxon>
        <taxon>Funariales</taxon>
        <taxon>Funariaceae</taxon>
        <taxon>Physcomitrium</taxon>
    </lineage>
</organism>
<proteinExistence type="predicted"/>
<dbReference type="InterPro" id="IPR006861">
    <property type="entry name" value="HABP4_PAIRBP1-bd"/>
</dbReference>
<evidence type="ECO:0000256" key="3">
    <source>
        <dbReference type="SAM" id="MobiDB-lite"/>
    </source>
</evidence>
<dbReference type="InterPro" id="IPR039764">
    <property type="entry name" value="HABP4/SERBP1-like"/>
</dbReference>
<dbReference type="EnsemblPlants" id="Pp3c2_30530V3.1">
    <property type="protein sequence ID" value="Pp3c2_30530V3.1"/>
    <property type="gene ID" value="Pp3c2_30530"/>
</dbReference>
<dbReference type="SMART" id="SM01233">
    <property type="entry name" value="HABP4_PAI-RBP1"/>
    <property type="match status" value="1"/>
</dbReference>
<dbReference type="STRING" id="3218.A0A2K1L3P5"/>
<evidence type="ECO:0000256" key="2">
    <source>
        <dbReference type="ARBA" id="ARBA00022490"/>
    </source>
</evidence>
<dbReference type="EMBL" id="ABEU02000002">
    <property type="protein sequence ID" value="PNR60644.1"/>
    <property type="molecule type" value="Genomic_DNA"/>
</dbReference>
<comment type="subcellular location">
    <subcellularLocation>
        <location evidence="1">Cytoplasm</location>
    </subcellularLocation>
</comment>
<dbReference type="EnsemblPlants" id="Pp3c2_30530V3.3">
    <property type="protein sequence ID" value="Pp3c2_30530V3.3"/>
    <property type="gene ID" value="Pp3c2_30530"/>
</dbReference>
<dbReference type="OMA" id="GPRNENG"/>
<reference evidence="5 7" key="2">
    <citation type="journal article" date="2018" name="Plant J.">
        <title>The Physcomitrella patens chromosome-scale assembly reveals moss genome structure and evolution.</title>
        <authorList>
            <person name="Lang D."/>
            <person name="Ullrich K.K."/>
            <person name="Murat F."/>
            <person name="Fuchs J."/>
            <person name="Jenkins J."/>
            <person name="Haas F.B."/>
            <person name="Piednoel M."/>
            <person name="Gundlach H."/>
            <person name="Van Bel M."/>
            <person name="Meyberg R."/>
            <person name="Vives C."/>
            <person name="Morata J."/>
            <person name="Symeonidi A."/>
            <person name="Hiss M."/>
            <person name="Muchero W."/>
            <person name="Kamisugi Y."/>
            <person name="Saleh O."/>
            <person name="Blanc G."/>
            <person name="Decker E.L."/>
            <person name="van Gessel N."/>
            <person name="Grimwood J."/>
            <person name="Hayes R.D."/>
            <person name="Graham S.W."/>
            <person name="Gunter L.E."/>
            <person name="McDaniel S.F."/>
            <person name="Hoernstein S.N.W."/>
            <person name="Larsson A."/>
            <person name="Li F.W."/>
            <person name="Perroud P.F."/>
            <person name="Phillips J."/>
            <person name="Ranjan P."/>
            <person name="Rokshar D.S."/>
            <person name="Rothfels C.J."/>
            <person name="Schneider L."/>
            <person name="Shu S."/>
            <person name="Stevenson D.W."/>
            <person name="Thummler F."/>
            <person name="Tillich M."/>
            <person name="Villarreal Aguilar J.C."/>
            <person name="Widiez T."/>
            <person name="Wong G.K."/>
            <person name="Wymore A."/>
            <person name="Zhang Y."/>
            <person name="Zimmer A.D."/>
            <person name="Quatrano R.S."/>
            <person name="Mayer K.F.X."/>
            <person name="Goodstein D."/>
            <person name="Casacuberta J.M."/>
            <person name="Vandepoele K."/>
            <person name="Reski R."/>
            <person name="Cuming A.C."/>
            <person name="Tuskan G.A."/>
            <person name="Maumus F."/>
            <person name="Salse J."/>
            <person name="Schmutz J."/>
            <person name="Rensing S.A."/>
        </authorList>
    </citation>
    <scope>NUCLEOTIDE SEQUENCE [LARGE SCALE GENOMIC DNA]</scope>
    <source>
        <strain evidence="6 7">cv. Gransden 2004</strain>
    </source>
</reference>
<evidence type="ECO:0000259" key="4">
    <source>
        <dbReference type="SMART" id="SM01233"/>
    </source>
</evidence>
<feature type="compositionally biased region" description="Basic and acidic residues" evidence="3">
    <location>
        <begin position="92"/>
        <end position="104"/>
    </location>
</feature>
<accession>A0A2K1L3P5</accession>
<dbReference type="PANTHER" id="PTHR12299">
    <property type="entry name" value="HYALURONIC ACID-BINDING PROTEIN 4"/>
    <property type="match status" value="1"/>
</dbReference>
<feature type="compositionally biased region" description="Low complexity" evidence="3">
    <location>
        <begin position="45"/>
        <end position="58"/>
    </location>
</feature>
<reference evidence="6" key="3">
    <citation type="submission" date="2020-12" db="UniProtKB">
        <authorList>
            <consortium name="EnsemblPlants"/>
        </authorList>
    </citation>
    <scope>IDENTIFICATION</scope>
</reference>
<name>A0A2K1L3P5_PHYPA</name>
<dbReference type="InterPro" id="IPR019084">
    <property type="entry name" value="STM1-like_N"/>
</dbReference>
<dbReference type="AlphaFoldDB" id="A0A2K1L3P5"/>
<sequence>MATRNFFDLLADDENEDPSQVVVRATPVATAAAVEAKPADKRKPAAPAKLPTKPASPAEAVKDGRRAQYDGARGGRGGYRGGRGYSGGREGGGPREGGDYRERGNYSNGRNGSITRNADGFVGGRDSYDRPIRTENGERRSYEGGRGGGNGRGGGGRGFGEGDEHRPRREFDRQSRGSRGGSVRGVSEESKRSNRAGSVEKTEQGEPVDAAEKEGTAEKKEEDNEMTLEQYEKVLEEKRKALEATKASERKVEMDKAFEKMQLVENKKREEDVFIKLGQEKEKIKRDAAEREEKSRKPVSINEFLKPAEGERFYYPSNRGRGGRGGRGDRRDGGDRHDSGYRGDRDSTRGSFGAERFGDGRGSAAGSAVTPKIEDQSQFPTLGGK</sequence>
<dbReference type="OrthoDB" id="784393at2759"/>
<dbReference type="PANTHER" id="PTHR12299:SF17">
    <property type="entry name" value="AT19571P-RELATED"/>
    <property type="match status" value="1"/>
</dbReference>
<keyword evidence="2" id="KW-0963">Cytoplasm</keyword>
<evidence type="ECO:0000256" key="1">
    <source>
        <dbReference type="ARBA" id="ARBA00004496"/>
    </source>
</evidence>
<protein>
    <recommendedName>
        <fullName evidence="4">Hyaluronan/mRNA-binding protein domain-containing protein</fullName>
    </recommendedName>
</protein>
<feature type="compositionally biased region" description="Polar residues" evidence="3">
    <location>
        <begin position="105"/>
        <end position="116"/>
    </location>
</feature>
<dbReference type="PaxDb" id="3218-PP1S22_18V6.1"/>
<dbReference type="GeneID" id="112278957"/>
<dbReference type="Gramene" id="Pp3c2_30530V3.2">
    <property type="protein sequence ID" value="Pp3c2_30530V3.2"/>
    <property type="gene ID" value="Pp3c2_30530"/>
</dbReference>
<feature type="compositionally biased region" description="Basic and acidic residues" evidence="3">
    <location>
        <begin position="279"/>
        <end position="296"/>
    </location>
</feature>
<evidence type="ECO:0000313" key="6">
    <source>
        <dbReference type="EnsemblPlants" id="Pp3c2_30530V3.1"/>
    </source>
</evidence>
<dbReference type="GO" id="GO:0005737">
    <property type="term" value="C:cytoplasm"/>
    <property type="evidence" value="ECO:0000318"/>
    <property type="project" value="GO_Central"/>
</dbReference>